<dbReference type="SUPFAM" id="SSF51004">
    <property type="entry name" value="C-terminal (heme d1) domain of cytochrome cd1-nitrite reductase"/>
    <property type="match status" value="1"/>
</dbReference>
<dbReference type="NCBIfam" id="TIGR02276">
    <property type="entry name" value="beta_rpt_yvtn"/>
    <property type="match status" value="2"/>
</dbReference>
<reference evidence="1" key="1">
    <citation type="journal article" date="2020" name="mSystems">
        <title>Genome- and Community-Level Interaction Insights into Carbon Utilization and Element Cycling Functions of Hydrothermarchaeota in Hydrothermal Sediment.</title>
        <authorList>
            <person name="Zhou Z."/>
            <person name="Liu Y."/>
            <person name="Xu W."/>
            <person name="Pan J."/>
            <person name="Luo Z.H."/>
            <person name="Li M."/>
        </authorList>
    </citation>
    <scope>NUCLEOTIDE SEQUENCE [LARGE SCALE GENOMIC DNA]</scope>
    <source>
        <strain evidence="1">SpSt-876</strain>
    </source>
</reference>
<gene>
    <name evidence="1" type="ORF">ENW73_07970</name>
</gene>
<dbReference type="PANTHER" id="PTHR47197">
    <property type="entry name" value="PROTEIN NIRF"/>
    <property type="match status" value="1"/>
</dbReference>
<evidence type="ECO:0000313" key="1">
    <source>
        <dbReference type="EMBL" id="HHS52777.1"/>
    </source>
</evidence>
<comment type="caution">
    <text evidence="1">The sequence shown here is derived from an EMBL/GenBank/DDBJ whole genome shotgun (WGS) entry which is preliminary data.</text>
</comment>
<sequence length="216" mass="23071">MCNNGDGTVSVIDVATDSVIDTIRVGISPWALRYVSNHNRIYCANNVDNTVSVIDGTTNRVVANISVGNGPVALEYNPLSDRLYCANSNSGDVSVIDCATNNIVNTHRVGYGPVALSCDTIGSQVYVANLYSSSITVIQDVSGISETNSKQKPVKQKIVNQRLTLSENQNGCILNILGQKVLDLTAGDNNLNSLTSGVYFLKLNNIPSGIKVLILH</sequence>
<dbReference type="InterPro" id="IPR015943">
    <property type="entry name" value="WD40/YVTN_repeat-like_dom_sf"/>
</dbReference>
<name>A0A7C6EBJ0_UNCW3</name>
<dbReference type="EMBL" id="DTLI01000191">
    <property type="protein sequence ID" value="HHS52777.1"/>
    <property type="molecule type" value="Genomic_DNA"/>
</dbReference>
<dbReference type="Gene3D" id="2.130.10.10">
    <property type="entry name" value="YVTN repeat-like/Quinoprotein amine dehydrogenase"/>
    <property type="match status" value="1"/>
</dbReference>
<dbReference type="AlphaFoldDB" id="A0A7C6EBJ0"/>
<dbReference type="InterPro" id="IPR051200">
    <property type="entry name" value="Host-pathogen_enzymatic-act"/>
</dbReference>
<proteinExistence type="predicted"/>
<dbReference type="InterPro" id="IPR011964">
    <property type="entry name" value="YVTN_b-propeller_repeat"/>
</dbReference>
<organism evidence="1">
    <name type="scientific">candidate division WOR-3 bacterium</name>
    <dbReference type="NCBI Taxonomy" id="2052148"/>
    <lineage>
        <taxon>Bacteria</taxon>
        <taxon>Bacteria division WOR-3</taxon>
    </lineage>
</organism>
<dbReference type="InterPro" id="IPR011048">
    <property type="entry name" value="Haem_d1_sf"/>
</dbReference>
<accession>A0A7C6EBJ0</accession>
<protein>
    <submittedName>
        <fullName evidence="1">YncE family protein</fullName>
    </submittedName>
</protein>
<dbReference type="PANTHER" id="PTHR47197:SF3">
    <property type="entry name" value="DIHYDRO-HEME D1 DEHYDROGENASE"/>
    <property type="match status" value="1"/>
</dbReference>